<dbReference type="Proteomes" id="UP001596305">
    <property type="component" value="Unassembled WGS sequence"/>
</dbReference>
<proteinExistence type="predicted"/>
<feature type="region of interest" description="Disordered" evidence="1">
    <location>
        <begin position="61"/>
        <end position="84"/>
    </location>
</feature>
<gene>
    <name evidence="2" type="ORF">ACFP71_07660</name>
</gene>
<sequence length="84" mass="9320">MTASDLDDVALRARLDELHPIINAAGAPREAVLEYQALEDELYRRVDRDDTLVIACGWDLDPADEEDDSRHLDEGQGAPSEWGA</sequence>
<keyword evidence="3" id="KW-1185">Reference proteome</keyword>
<name>A0ABW1XBL6_9CELL</name>
<accession>A0ABW1XBL6</accession>
<reference evidence="3" key="1">
    <citation type="journal article" date="2019" name="Int. J. Syst. Evol. Microbiol.">
        <title>The Global Catalogue of Microorganisms (GCM) 10K type strain sequencing project: providing services to taxonomists for standard genome sequencing and annotation.</title>
        <authorList>
            <consortium name="The Broad Institute Genomics Platform"/>
            <consortium name="The Broad Institute Genome Sequencing Center for Infectious Disease"/>
            <person name="Wu L."/>
            <person name="Ma J."/>
        </authorList>
    </citation>
    <scope>NUCLEOTIDE SEQUENCE [LARGE SCALE GENOMIC DNA]</scope>
    <source>
        <strain evidence="3">CCUG 47105</strain>
    </source>
</reference>
<evidence type="ECO:0000313" key="2">
    <source>
        <dbReference type="EMBL" id="MFC6424696.1"/>
    </source>
</evidence>
<dbReference type="RefSeq" id="WP_204809281.1">
    <property type="nucleotide sequence ID" value="NZ_BAAAIY010000003.1"/>
</dbReference>
<evidence type="ECO:0000256" key="1">
    <source>
        <dbReference type="SAM" id="MobiDB-lite"/>
    </source>
</evidence>
<organism evidence="2 3">
    <name type="scientific">Oerskovia paurometabola</name>
    <dbReference type="NCBI Taxonomy" id="162170"/>
    <lineage>
        <taxon>Bacteria</taxon>
        <taxon>Bacillati</taxon>
        <taxon>Actinomycetota</taxon>
        <taxon>Actinomycetes</taxon>
        <taxon>Micrococcales</taxon>
        <taxon>Cellulomonadaceae</taxon>
        <taxon>Oerskovia</taxon>
    </lineage>
</organism>
<protein>
    <submittedName>
        <fullName evidence="2">Uncharacterized protein</fullName>
    </submittedName>
</protein>
<dbReference type="EMBL" id="JBHSTM010000004">
    <property type="protein sequence ID" value="MFC6424696.1"/>
    <property type="molecule type" value="Genomic_DNA"/>
</dbReference>
<evidence type="ECO:0000313" key="3">
    <source>
        <dbReference type="Proteomes" id="UP001596305"/>
    </source>
</evidence>
<comment type="caution">
    <text evidence="2">The sequence shown here is derived from an EMBL/GenBank/DDBJ whole genome shotgun (WGS) entry which is preliminary data.</text>
</comment>